<reference evidence="1 2" key="1">
    <citation type="journal article" date="2022" name="Plant J.">
        <title>Chromosome-level genome of Camellia lanceoleosa provides a valuable resource for understanding genome evolution and self-incompatibility.</title>
        <authorList>
            <person name="Gong W."/>
            <person name="Xiao S."/>
            <person name="Wang L."/>
            <person name="Liao Z."/>
            <person name="Chang Y."/>
            <person name="Mo W."/>
            <person name="Hu G."/>
            <person name="Li W."/>
            <person name="Zhao G."/>
            <person name="Zhu H."/>
            <person name="Hu X."/>
            <person name="Ji K."/>
            <person name="Xiang X."/>
            <person name="Song Q."/>
            <person name="Yuan D."/>
            <person name="Jin S."/>
            <person name="Zhang L."/>
        </authorList>
    </citation>
    <scope>NUCLEOTIDE SEQUENCE [LARGE SCALE GENOMIC DNA]</scope>
    <source>
        <strain evidence="1">SQ_2022a</strain>
    </source>
</reference>
<keyword evidence="2" id="KW-1185">Reference proteome</keyword>
<dbReference type="EMBL" id="CM045759">
    <property type="protein sequence ID" value="KAI8019847.1"/>
    <property type="molecule type" value="Genomic_DNA"/>
</dbReference>
<protein>
    <submittedName>
        <fullName evidence="1">5'-adenylylsulfate reductase-like 5</fullName>
    </submittedName>
</protein>
<organism evidence="1 2">
    <name type="scientific">Camellia lanceoleosa</name>
    <dbReference type="NCBI Taxonomy" id="1840588"/>
    <lineage>
        <taxon>Eukaryota</taxon>
        <taxon>Viridiplantae</taxon>
        <taxon>Streptophyta</taxon>
        <taxon>Embryophyta</taxon>
        <taxon>Tracheophyta</taxon>
        <taxon>Spermatophyta</taxon>
        <taxon>Magnoliopsida</taxon>
        <taxon>eudicotyledons</taxon>
        <taxon>Gunneridae</taxon>
        <taxon>Pentapetalae</taxon>
        <taxon>asterids</taxon>
        <taxon>Ericales</taxon>
        <taxon>Theaceae</taxon>
        <taxon>Camellia</taxon>
    </lineage>
</organism>
<dbReference type="Proteomes" id="UP001060215">
    <property type="component" value="Chromosome 2"/>
</dbReference>
<evidence type="ECO:0000313" key="1">
    <source>
        <dbReference type="EMBL" id="KAI8019847.1"/>
    </source>
</evidence>
<accession>A0ACC0I1X6</accession>
<proteinExistence type="predicted"/>
<comment type="caution">
    <text evidence="1">The sequence shown here is derived from an EMBL/GenBank/DDBJ whole genome shotgun (WGS) entry which is preliminary data.</text>
</comment>
<evidence type="ECO:0000313" key="2">
    <source>
        <dbReference type="Proteomes" id="UP001060215"/>
    </source>
</evidence>
<sequence>MVCFIVLMAASMRYVVLMCIFTVASSIRYAVSSSVSASTCSPQSNSFIHDLQGQCPLTISYSSPIQLDGESLDRALSSSQTNVYTAALFYASWCPFSSGVRSKFAVLSSMFPQIKHVVVEQSSAMPSVLSRYGIHSLPAILIVNQTSRARYHGPKALSSFVDFYKRATGLDSVVDVTEEQGSYSESGHKALNPWKGNSLKEILFREPYLIFSVLFLFLRLFLYFFPEIISRLITLWVACIPHLKVRIFGETRQLLGRVLHLIDVKRVWSKLKLCKTRKFQNGARSARVWASSLASVSLGETSPARSVASGDS</sequence>
<name>A0ACC0I1X6_9ERIC</name>
<gene>
    <name evidence="1" type="ORF">LOK49_LG04G03804</name>
</gene>